<evidence type="ECO:0000256" key="11">
    <source>
        <dbReference type="ARBA" id="ARBA00023268"/>
    </source>
</evidence>
<dbReference type="SUPFAM" id="SSF46946">
    <property type="entry name" value="S13-like H2TH domain"/>
    <property type="match status" value="1"/>
</dbReference>
<dbReference type="Gene3D" id="3.20.190.10">
    <property type="entry name" value="MutM-like, N-terminal"/>
    <property type="match status" value="1"/>
</dbReference>
<evidence type="ECO:0000256" key="13">
    <source>
        <dbReference type="PROSITE-ProRule" id="PRU00391"/>
    </source>
</evidence>
<dbReference type="Gene3D" id="1.10.8.50">
    <property type="match status" value="1"/>
</dbReference>
<comment type="caution">
    <text evidence="17">The sequence shown here is derived from an EMBL/GenBank/DDBJ whole genome shotgun (WGS) entry which is preliminary data.</text>
</comment>
<dbReference type="SUPFAM" id="SSF57716">
    <property type="entry name" value="Glucocorticoid receptor-like (DNA-binding domain)"/>
    <property type="match status" value="1"/>
</dbReference>
<evidence type="ECO:0000313" key="18">
    <source>
        <dbReference type="Proteomes" id="UP001500957"/>
    </source>
</evidence>
<dbReference type="CDD" id="cd08971">
    <property type="entry name" value="AcNei2_N"/>
    <property type="match status" value="1"/>
</dbReference>
<dbReference type="PANTHER" id="PTHR42697">
    <property type="entry name" value="ENDONUCLEASE 8"/>
    <property type="match status" value="1"/>
</dbReference>
<keyword evidence="4" id="KW-0227">DNA damage</keyword>
<feature type="domain" description="FPG-type" evidence="15">
    <location>
        <begin position="226"/>
        <end position="264"/>
    </location>
</feature>
<keyword evidence="18" id="KW-1185">Reference proteome</keyword>
<evidence type="ECO:0000256" key="4">
    <source>
        <dbReference type="ARBA" id="ARBA00022763"/>
    </source>
</evidence>
<dbReference type="EC" id="4.2.99.18" evidence="2"/>
<evidence type="ECO:0000256" key="12">
    <source>
        <dbReference type="ARBA" id="ARBA00023295"/>
    </source>
</evidence>
<keyword evidence="6" id="KW-0378">Hydrolase</keyword>
<keyword evidence="11" id="KW-0511">Multifunctional enzyme</keyword>
<keyword evidence="12" id="KW-0326">Glycosidase</keyword>
<dbReference type="InterPro" id="IPR012319">
    <property type="entry name" value="FPG_cat"/>
</dbReference>
<name>A0ABN1HA82_9ACTN</name>
<dbReference type="Pfam" id="PF06831">
    <property type="entry name" value="H2TH"/>
    <property type="match status" value="1"/>
</dbReference>
<keyword evidence="8" id="KW-0238">DNA-binding</keyword>
<sequence length="284" mass="31499">MPEGDTVHLACKRLHRALAGSEVTASDFRVPQLANADLSGARVVEVVSRGKHQLLRFALADGEPLTLHTHFKMDGTWHLYRPGATRRGGPDFQVRVVLTTADWEAVGYRLPIVELVPTAQEHTVVGHLGPDLLGPDWDLDEALRRLGSAPERTIGEALLDQRNLAGIGTLYRAETLFLSGIHPRTPVAAVPDLRAVVERARRLLEANKDRPDQSTTGDLRRGRTAWVFERARQPCRRCGTRIREEAFGPRGQERKVYWCPGCQPQKVADPSRSVTGEHGPSLRS</sequence>
<dbReference type="Proteomes" id="UP001500957">
    <property type="component" value="Unassembled WGS sequence"/>
</dbReference>
<evidence type="ECO:0000256" key="6">
    <source>
        <dbReference type="ARBA" id="ARBA00022801"/>
    </source>
</evidence>
<proteinExistence type="inferred from homology"/>
<dbReference type="SMART" id="SM01232">
    <property type="entry name" value="H2TH"/>
    <property type="match status" value="1"/>
</dbReference>
<keyword evidence="5 13" id="KW-0863">Zinc-finger</keyword>
<dbReference type="PROSITE" id="PS51066">
    <property type="entry name" value="ZF_FPG_2"/>
    <property type="match status" value="1"/>
</dbReference>
<dbReference type="InterPro" id="IPR044090">
    <property type="entry name" value="Nei2_N"/>
</dbReference>
<keyword evidence="3" id="KW-0479">Metal-binding</keyword>
<dbReference type="RefSeq" id="WP_344608805.1">
    <property type="nucleotide sequence ID" value="NZ_BAAAHE010000047.1"/>
</dbReference>
<evidence type="ECO:0000256" key="8">
    <source>
        <dbReference type="ARBA" id="ARBA00023125"/>
    </source>
</evidence>
<dbReference type="EMBL" id="BAAAHE010000047">
    <property type="protein sequence ID" value="GAA0634921.1"/>
    <property type="molecule type" value="Genomic_DNA"/>
</dbReference>
<evidence type="ECO:0000256" key="5">
    <source>
        <dbReference type="ARBA" id="ARBA00022771"/>
    </source>
</evidence>
<dbReference type="Pfam" id="PF01149">
    <property type="entry name" value="Fapy_DNA_glyco"/>
    <property type="match status" value="1"/>
</dbReference>
<accession>A0ABN1HA82</accession>
<keyword evidence="7" id="KW-0862">Zinc</keyword>
<evidence type="ECO:0000256" key="7">
    <source>
        <dbReference type="ARBA" id="ARBA00022833"/>
    </source>
</evidence>
<dbReference type="InterPro" id="IPR010979">
    <property type="entry name" value="Ribosomal_uS13-like_H2TH"/>
</dbReference>
<evidence type="ECO:0000256" key="9">
    <source>
        <dbReference type="ARBA" id="ARBA00023204"/>
    </source>
</evidence>
<evidence type="ECO:0000256" key="1">
    <source>
        <dbReference type="ARBA" id="ARBA00009409"/>
    </source>
</evidence>
<evidence type="ECO:0000256" key="10">
    <source>
        <dbReference type="ARBA" id="ARBA00023239"/>
    </source>
</evidence>
<protein>
    <recommendedName>
        <fullName evidence="2">DNA-(apurinic or apyrimidinic site) lyase</fullName>
        <ecNumber evidence="2">4.2.99.18</ecNumber>
    </recommendedName>
</protein>
<feature type="region of interest" description="Disordered" evidence="14">
    <location>
        <begin position="262"/>
        <end position="284"/>
    </location>
</feature>
<dbReference type="SUPFAM" id="SSF81624">
    <property type="entry name" value="N-terminal domain of MutM-like DNA repair proteins"/>
    <property type="match status" value="1"/>
</dbReference>
<evidence type="ECO:0000256" key="14">
    <source>
        <dbReference type="SAM" id="MobiDB-lite"/>
    </source>
</evidence>
<evidence type="ECO:0000256" key="2">
    <source>
        <dbReference type="ARBA" id="ARBA00012720"/>
    </source>
</evidence>
<dbReference type="InterPro" id="IPR015886">
    <property type="entry name" value="H2TH_FPG"/>
</dbReference>
<reference evidence="17 18" key="1">
    <citation type="journal article" date="2019" name="Int. J. Syst. Evol. Microbiol.">
        <title>The Global Catalogue of Microorganisms (GCM) 10K type strain sequencing project: providing services to taxonomists for standard genome sequencing and annotation.</title>
        <authorList>
            <consortium name="The Broad Institute Genomics Platform"/>
            <consortium name="The Broad Institute Genome Sequencing Center for Infectious Disease"/>
            <person name="Wu L."/>
            <person name="Ma J."/>
        </authorList>
    </citation>
    <scope>NUCLEOTIDE SEQUENCE [LARGE SCALE GENOMIC DNA]</scope>
    <source>
        <strain evidence="17 18">JCM 10671</strain>
    </source>
</reference>
<evidence type="ECO:0000259" key="15">
    <source>
        <dbReference type="PROSITE" id="PS51066"/>
    </source>
</evidence>
<dbReference type="SMART" id="SM00898">
    <property type="entry name" value="Fapy_DNA_glyco"/>
    <property type="match status" value="1"/>
</dbReference>
<evidence type="ECO:0000259" key="16">
    <source>
        <dbReference type="PROSITE" id="PS51068"/>
    </source>
</evidence>
<evidence type="ECO:0000313" key="17">
    <source>
        <dbReference type="EMBL" id="GAA0634921.1"/>
    </source>
</evidence>
<dbReference type="InterPro" id="IPR035937">
    <property type="entry name" value="FPG_N"/>
</dbReference>
<evidence type="ECO:0000256" key="3">
    <source>
        <dbReference type="ARBA" id="ARBA00022723"/>
    </source>
</evidence>
<comment type="similarity">
    <text evidence="1">Belongs to the FPG family.</text>
</comment>
<organism evidence="17 18">
    <name type="scientific">Sporichthya brevicatena</name>
    <dbReference type="NCBI Taxonomy" id="171442"/>
    <lineage>
        <taxon>Bacteria</taxon>
        <taxon>Bacillati</taxon>
        <taxon>Actinomycetota</taxon>
        <taxon>Actinomycetes</taxon>
        <taxon>Sporichthyales</taxon>
        <taxon>Sporichthyaceae</taxon>
        <taxon>Sporichthya</taxon>
    </lineage>
</organism>
<feature type="domain" description="Formamidopyrimidine-DNA glycosylase catalytic" evidence="16">
    <location>
        <begin position="2"/>
        <end position="107"/>
    </location>
</feature>
<dbReference type="PANTHER" id="PTHR42697:SF1">
    <property type="entry name" value="ENDONUCLEASE 8"/>
    <property type="match status" value="1"/>
</dbReference>
<keyword evidence="10" id="KW-0456">Lyase</keyword>
<dbReference type="InterPro" id="IPR000214">
    <property type="entry name" value="Znf_DNA_glyclase/AP_lyase"/>
</dbReference>
<gene>
    <name evidence="17" type="ORF">GCM10009547_43790</name>
</gene>
<keyword evidence="9" id="KW-0234">DNA repair</keyword>
<dbReference type="PROSITE" id="PS51068">
    <property type="entry name" value="FPG_CAT"/>
    <property type="match status" value="1"/>
</dbReference>